<keyword evidence="2" id="KW-1185">Reference proteome</keyword>
<accession>A0A1X7RVG4</accession>
<name>A0A1X7RVG4_ZYMT9</name>
<reference evidence="1 2" key="1">
    <citation type="submission" date="2016-06" db="EMBL/GenBank/DDBJ databases">
        <authorList>
            <person name="Kjaerup R.B."/>
            <person name="Dalgaard T.S."/>
            <person name="Juul-Madsen H.R."/>
        </authorList>
    </citation>
    <scope>NUCLEOTIDE SEQUENCE [LARGE SCALE GENOMIC DNA]</scope>
</reference>
<evidence type="ECO:0000313" key="2">
    <source>
        <dbReference type="Proteomes" id="UP000215127"/>
    </source>
</evidence>
<dbReference type="AlphaFoldDB" id="A0A1X7RVG4"/>
<protein>
    <submittedName>
        <fullName evidence="1">Uncharacterized protein</fullName>
    </submittedName>
</protein>
<dbReference type="EMBL" id="LT853696">
    <property type="protein sequence ID" value="SMQ51181.1"/>
    <property type="molecule type" value="Genomic_DNA"/>
</dbReference>
<gene>
    <name evidence="1" type="ORF">ZT3D7_G6334</name>
</gene>
<proteinExistence type="predicted"/>
<dbReference type="Proteomes" id="UP000215127">
    <property type="component" value="Chromosome 5"/>
</dbReference>
<organism evidence="1 2">
    <name type="scientific">Zymoseptoria tritici (strain ST99CH_3D7)</name>
    <dbReference type="NCBI Taxonomy" id="1276538"/>
    <lineage>
        <taxon>Eukaryota</taxon>
        <taxon>Fungi</taxon>
        <taxon>Dikarya</taxon>
        <taxon>Ascomycota</taxon>
        <taxon>Pezizomycotina</taxon>
        <taxon>Dothideomycetes</taxon>
        <taxon>Dothideomycetidae</taxon>
        <taxon>Mycosphaerellales</taxon>
        <taxon>Mycosphaerellaceae</taxon>
        <taxon>Zymoseptoria</taxon>
    </lineage>
</organism>
<sequence>MESAEVIQDPCVKMDVTQPINPPKVPYLHLDQGQGGLYTFPHDAKASTTTNASKLHWIGTSDCYTCVCVYIPLGVDGDNYNQCFVAHIDGHMGPPTDIMDWIPQTPEEGAALKVYVKERLANELPLPANGQYTDNLRRKQAIIVCPRPKIHIHGNGERRTTGGFIVEAIREFFSFEEKGDRGTHFAHGFVVNPRTNEKEILTWKNPNVQEDDLHHWDKIAHEKILAGGSREEAKQHSKLWATKSPEEHGYESCSIEQKPWTWTLQYDRVKQSWGAYVKDSTV</sequence>
<evidence type="ECO:0000313" key="1">
    <source>
        <dbReference type="EMBL" id="SMQ51181.1"/>
    </source>
</evidence>